<keyword evidence="4" id="KW-1185">Reference proteome</keyword>
<comment type="caution">
    <text evidence="2">The sequence shown here is derived from an EMBL/GenBank/DDBJ whole genome shotgun (WGS) entry which is preliminary data.</text>
</comment>
<organism evidence="2 3">
    <name type="scientific">Pseudoduganella buxea</name>
    <dbReference type="NCBI Taxonomy" id="1949069"/>
    <lineage>
        <taxon>Bacteria</taxon>
        <taxon>Pseudomonadati</taxon>
        <taxon>Pseudomonadota</taxon>
        <taxon>Betaproteobacteria</taxon>
        <taxon>Burkholderiales</taxon>
        <taxon>Oxalobacteraceae</taxon>
        <taxon>Telluria group</taxon>
        <taxon>Pseudoduganella</taxon>
    </lineage>
</organism>
<reference evidence="2 3" key="3">
    <citation type="submission" date="2019-11" db="EMBL/GenBank/DDBJ databases">
        <title>Type strains purchased from KCTC, JCM and DSMZ.</title>
        <authorList>
            <person name="Lu H."/>
        </authorList>
    </citation>
    <scope>NUCLEOTIDE SEQUENCE [LARGE SCALE GENOMIC DNA]</scope>
    <source>
        <strain evidence="2 3">KCTC 52429</strain>
    </source>
</reference>
<gene>
    <name evidence="1" type="ORF">GCM10011572_38970</name>
    <name evidence="2" type="ORF">GM672_21865</name>
</gene>
<proteinExistence type="predicted"/>
<reference evidence="1" key="4">
    <citation type="submission" date="2024-05" db="EMBL/GenBank/DDBJ databases">
        <authorList>
            <person name="Sun Q."/>
            <person name="Zhou Y."/>
        </authorList>
    </citation>
    <scope>NUCLEOTIDE SEQUENCE</scope>
    <source>
        <strain evidence="1">CGMCC 1.15931</strain>
    </source>
</reference>
<reference evidence="1" key="1">
    <citation type="journal article" date="2014" name="Int. J. Syst. Evol. Microbiol.">
        <title>Complete genome of a new Firmicutes species belonging to the dominant human colonic microbiota ('Ruminococcus bicirculans') reveals two chromosomes and a selective capacity to utilize plant glucans.</title>
        <authorList>
            <consortium name="NISC Comparative Sequencing Program"/>
            <person name="Wegmann U."/>
            <person name="Louis P."/>
            <person name="Goesmann A."/>
            <person name="Henrissat B."/>
            <person name="Duncan S.H."/>
            <person name="Flint H.J."/>
        </authorList>
    </citation>
    <scope>NUCLEOTIDE SEQUENCE</scope>
    <source>
        <strain evidence="1">CGMCC 1.15931</strain>
    </source>
</reference>
<dbReference type="Proteomes" id="UP000622638">
    <property type="component" value="Unassembled WGS sequence"/>
</dbReference>
<protein>
    <recommendedName>
        <fullName evidence="5">KTSC domain-containing protein</fullName>
    </recommendedName>
</protein>
<sequence length="76" mass="8731">MKRYRNLDGHSGVVAYAIADDAIDVKFTGGDVYHYSYRKPGREHVERMKALALAGQGLSTYISQQVREHYERKREA</sequence>
<accession>A0A6I3T391</accession>
<dbReference type="EMBL" id="BMKG01000018">
    <property type="protein sequence ID" value="GGC13795.1"/>
    <property type="molecule type" value="Genomic_DNA"/>
</dbReference>
<name>A0A6I3T391_9BURK</name>
<reference evidence="4" key="2">
    <citation type="journal article" date="2019" name="Int. J. Syst. Evol. Microbiol.">
        <title>The Global Catalogue of Microorganisms (GCM) 10K type strain sequencing project: providing services to taxonomists for standard genome sequencing and annotation.</title>
        <authorList>
            <consortium name="The Broad Institute Genomics Platform"/>
            <consortium name="The Broad Institute Genome Sequencing Center for Infectious Disease"/>
            <person name="Wu L."/>
            <person name="Ma J."/>
        </authorList>
    </citation>
    <scope>NUCLEOTIDE SEQUENCE [LARGE SCALE GENOMIC DNA]</scope>
    <source>
        <strain evidence="4">CGMCC 1.15931</strain>
    </source>
</reference>
<dbReference type="Proteomes" id="UP000430634">
    <property type="component" value="Unassembled WGS sequence"/>
</dbReference>
<dbReference type="RefSeq" id="WP_155472649.1">
    <property type="nucleotide sequence ID" value="NZ_BMKG01000018.1"/>
</dbReference>
<evidence type="ECO:0000313" key="2">
    <source>
        <dbReference type="EMBL" id="MTV55375.1"/>
    </source>
</evidence>
<evidence type="ECO:0000313" key="1">
    <source>
        <dbReference type="EMBL" id="GGC13795.1"/>
    </source>
</evidence>
<evidence type="ECO:0000313" key="4">
    <source>
        <dbReference type="Proteomes" id="UP000622638"/>
    </source>
</evidence>
<evidence type="ECO:0000313" key="3">
    <source>
        <dbReference type="Proteomes" id="UP000430634"/>
    </source>
</evidence>
<dbReference type="EMBL" id="WNKZ01000082">
    <property type="protein sequence ID" value="MTV55375.1"/>
    <property type="molecule type" value="Genomic_DNA"/>
</dbReference>
<dbReference type="OrthoDB" id="7775479at2"/>
<dbReference type="AlphaFoldDB" id="A0A6I3T391"/>
<evidence type="ECO:0008006" key="5">
    <source>
        <dbReference type="Google" id="ProtNLM"/>
    </source>
</evidence>